<dbReference type="HOGENOM" id="CLU_584275_0_0_1"/>
<evidence type="ECO:0000256" key="6">
    <source>
        <dbReference type="SAM" id="MobiDB-lite"/>
    </source>
</evidence>
<feature type="compositionally biased region" description="Low complexity" evidence="6">
    <location>
        <begin position="43"/>
        <end position="66"/>
    </location>
</feature>
<keyword evidence="5" id="KW-0539">Nucleus</keyword>
<dbReference type="InParanoid" id="E3MJU0"/>
<dbReference type="STRING" id="31234.E3MJU0"/>
<gene>
    <name evidence="7" type="ORF">CRE_19190</name>
</gene>
<dbReference type="CTD" id="9819392"/>
<dbReference type="OrthoDB" id="5864140at2759"/>
<dbReference type="Pfam" id="PF11571">
    <property type="entry name" value="Med27"/>
    <property type="match status" value="1"/>
</dbReference>
<evidence type="ECO:0000313" key="7">
    <source>
        <dbReference type="EMBL" id="EFP03728.1"/>
    </source>
</evidence>
<reference evidence="7" key="1">
    <citation type="submission" date="2007-07" db="EMBL/GenBank/DDBJ databases">
        <title>PCAP assembly of the Caenorhabditis remanei genome.</title>
        <authorList>
            <consortium name="The Caenorhabditis remanei Sequencing Consortium"/>
            <person name="Wilson R.K."/>
        </authorList>
    </citation>
    <scope>NUCLEOTIDE SEQUENCE [LARGE SCALE GENOMIC DNA]</scope>
    <source>
        <strain evidence="7">PB4641</strain>
    </source>
</reference>
<comment type="subcellular location">
    <subcellularLocation>
        <location evidence="1">Nucleus</location>
    </subcellularLocation>
</comment>
<evidence type="ECO:0000256" key="5">
    <source>
        <dbReference type="ARBA" id="ARBA00023242"/>
    </source>
</evidence>
<dbReference type="FunCoup" id="E3MJU0">
    <property type="interactions" value="274"/>
</dbReference>
<evidence type="ECO:0000256" key="2">
    <source>
        <dbReference type="ARBA" id="ARBA00008048"/>
    </source>
</evidence>
<proteinExistence type="inferred from homology"/>
<dbReference type="Proteomes" id="UP000008281">
    <property type="component" value="Unassembled WGS sequence"/>
</dbReference>
<keyword evidence="3" id="KW-0805">Transcription regulation</keyword>
<dbReference type="GO" id="GO:0016592">
    <property type="term" value="C:mediator complex"/>
    <property type="evidence" value="ECO:0007669"/>
    <property type="project" value="InterPro"/>
</dbReference>
<evidence type="ECO:0000256" key="1">
    <source>
        <dbReference type="ARBA" id="ARBA00004123"/>
    </source>
</evidence>
<dbReference type="GeneID" id="9819392"/>
<feature type="compositionally biased region" description="Low complexity" evidence="6">
    <location>
        <begin position="84"/>
        <end position="154"/>
    </location>
</feature>
<dbReference type="AlphaFoldDB" id="E3MJU0"/>
<dbReference type="InterPro" id="IPR021627">
    <property type="entry name" value="Mediator_Med27"/>
</dbReference>
<feature type="region of interest" description="Disordered" evidence="6">
    <location>
        <begin position="1"/>
        <end position="154"/>
    </location>
</feature>
<evidence type="ECO:0000256" key="4">
    <source>
        <dbReference type="ARBA" id="ARBA00023163"/>
    </source>
</evidence>
<dbReference type="KEGG" id="crq:GCK72_025342"/>
<keyword evidence="4" id="KW-0804">Transcription</keyword>
<evidence type="ECO:0008006" key="9">
    <source>
        <dbReference type="Google" id="ProtNLM"/>
    </source>
</evidence>
<name>E3MJU0_CAERE</name>
<keyword evidence="8" id="KW-1185">Reference proteome</keyword>
<evidence type="ECO:0000256" key="3">
    <source>
        <dbReference type="ARBA" id="ARBA00023015"/>
    </source>
</evidence>
<feature type="compositionally biased region" description="Low complexity" evidence="6">
    <location>
        <begin position="23"/>
        <end position="35"/>
    </location>
</feature>
<dbReference type="RefSeq" id="XP_003103757.2">
    <property type="nucleotide sequence ID" value="XM_003103709.2"/>
</dbReference>
<protein>
    <recommendedName>
        <fullName evidence="9">Mediator of RNA polymerase II transcription subunit 27</fullName>
    </recommendedName>
</protein>
<evidence type="ECO:0000313" key="8">
    <source>
        <dbReference type="Proteomes" id="UP000008281"/>
    </source>
</evidence>
<sequence>MSSTGHFPGAPHNTEPVTTMATSSSQPIVSPSSASYTVPQQPPGSQSHQGEPSSVASQPAPSSVNPRSAPTDEPRAASSASNVPPAGDAPAADPGAEPGANPAADPGANPTAGQSGDPATTSTDTTSTTTTDTTATTTTGTATTGTATTTTTTSTGTTATAVMTGRITPPVSMETIFQEVIKRCNNCLFLVRKLRIKQDHITDLYLGNEDTHEFKHAAQLYKDFGVMMQEVMLIYDKLDHIARRLPQVLPPTDNLNVMRLLYTQEHTMCHTDIFGLIEKMIDSGNWNEGNYQIFFFLSELLRVPGGRKDNRYPDLFPLPEPRFHFHAVNGHMAFETAYNNMKKEIVIKSLGIYPKTLFRTSSSLIIEFLFGCGGGKVITDSDVVITIKFLVIERYGIVEYINMVAPNEGWDWVNNYGVPMLNPFTPSCYEVYRRLTRQANIHLLNCFGQHASRWTSTSLLQFVSLFGKFRDVFTARCRVCKKFLKNYLPPLIFDIRTPNNAAHEACR</sequence>
<accession>E3MJU0</accession>
<dbReference type="eggNOG" id="ENOG502S86M">
    <property type="taxonomic scope" value="Eukaryota"/>
</dbReference>
<dbReference type="OMA" id="QEHTMCH"/>
<dbReference type="EMBL" id="DS268450">
    <property type="protein sequence ID" value="EFP03728.1"/>
    <property type="molecule type" value="Genomic_DNA"/>
</dbReference>
<comment type="similarity">
    <text evidence="2">Belongs to the Mediator complex subunit 27 family.</text>
</comment>
<organism evidence="8">
    <name type="scientific">Caenorhabditis remanei</name>
    <name type="common">Caenorhabditis vulgaris</name>
    <dbReference type="NCBI Taxonomy" id="31234"/>
    <lineage>
        <taxon>Eukaryota</taxon>
        <taxon>Metazoa</taxon>
        <taxon>Ecdysozoa</taxon>
        <taxon>Nematoda</taxon>
        <taxon>Chromadorea</taxon>
        <taxon>Rhabditida</taxon>
        <taxon>Rhabditina</taxon>
        <taxon>Rhabditomorpha</taxon>
        <taxon>Rhabditoidea</taxon>
        <taxon>Rhabditidae</taxon>
        <taxon>Peloderinae</taxon>
        <taxon>Caenorhabditis</taxon>
    </lineage>
</organism>